<keyword evidence="5 7" id="KW-0472">Membrane</keyword>
<evidence type="ECO:0000313" key="8">
    <source>
        <dbReference type="EMBL" id="CAB4020545.1"/>
    </source>
</evidence>
<dbReference type="SUPFAM" id="SSF103473">
    <property type="entry name" value="MFS general substrate transporter"/>
    <property type="match status" value="1"/>
</dbReference>
<organism evidence="8 9">
    <name type="scientific">Paramuricea clavata</name>
    <name type="common">Red gorgonian</name>
    <name type="synonym">Violescent sea-whip</name>
    <dbReference type="NCBI Taxonomy" id="317549"/>
    <lineage>
        <taxon>Eukaryota</taxon>
        <taxon>Metazoa</taxon>
        <taxon>Cnidaria</taxon>
        <taxon>Anthozoa</taxon>
        <taxon>Octocorallia</taxon>
        <taxon>Malacalcyonacea</taxon>
        <taxon>Plexauridae</taxon>
        <taxon>Paramuricea</taxon>
    </lineage>
</organism>
<feature type="transmembrane region" description="Helical" evidence="7">
    <location>
        <begin position="17"/>
        <end position="37"/>
    </location>
</feature>
<comment type="similarity">
    <text evidence="2">Belongs to the major facilitator superfamily. MFSD6 family.</text>
</comment>
<feature type="transmembrane region" description="Helical" evidence="7">
    <location>
        <begin position="358"/>
        <end position="379"/>
    </location>
</feature>
<protein>
    <submittedName>
        <fullName evidence="8">Uncharacterized protein</fullName>
    </submittedName>
</protein>
<gene>
    <name evidence="8" type="ORF">PACLA_8A006025</name>
</gene>
<evidence type="ECO:0000313" key="9">
    <source>
        <dbReference type="Proteomes" id="UP001152795"/>
    </source>
</evidence>
<feature type="transmembrane region" description="Helical" evidence="7">
    <location>
        <begin position="385"/>
        <end position="406"/>
    </location>
</feature>
<dbReference type="GO" id="GO:0016020">
    <property type="term" value="C:membrane"/>
    <property type="evidence" value="ECO:0007669"/>
    <property type="project" value="UniProtKB-SubCell"/>
</dbReference>
<feature type="transmembrane region" description="Helical" evidence="7">
    <location>
        <begin position="250"/>
        <end position="270"/>
    </location>
</feature>
<dbReference type="InterPro" id="IPR051717">
    <property type="entry name" value="MFS_MFSD6"/>
</dbReference>
<dbReference type="PANTHER" id="PTHR16172:SF2">
    <property type="entry name" value="MAJOR FACILITATOR SUPERFAMILY DOMAIN-CONTAINING PROTEIN 6"/>
    <property type="match status" value="1"/>
</dbReference>
<dbReference type="InterPro" id="IPR024989">
    <property type="entry name" value="MFS_assoc_dom"/>
</dbReference>
<dbReference type="PANTHER" id="PTHR16172">
    <property type="entry name" value="MAJOR FACILITATOR SUPERFAMILY DOMAIN-CONTAINING PROTEIN 6-LIKE"/>
    <property type="match status" value="1"/>
</dbReference>
<feature type="transmembrane region" description="Helical" evidence="7">
    <location>
        <begin position="282"/>
        <end position="303"/>
    </location>
</feature>
<feature type="compositionally biased region" description="Acidic residues" evidence="6">
    <location>
        <begin position="511"/>
        <end position="528"/>
    </location>
</feature>
<feature type="transmembrane region" description="Helical" evidence="7">
    <location>
        <begin position="44"/>
        <end position="65"/>
    </location>
</feature>
<sequence length="636" mass="71229">MILPSCFTSKTPMLYKAFYFVFYAGYISFLLYVPVYFKYLGLSAIYVGLLNGIRPLMQTIGAPLWGVIGDRFRIRKIIFIVAFVVMTVKTMMFFVFRPESTLCVVTYYNSSRNIIRNETYVVKHDIIKRWAPFENTMDTVLFDKNTDISKRGGLDAMTTPKHLGNIVNKDIMEMSDADNSMADERTLVKNYHDHSVHYKLIYDDEESTRIFFWILLFVVCGDAFDAAVFTLADTSCLDTLGSENYGYYRLWGSAGWGIMSPIIGFTITHLTRDYCGTSTGSYFIIFYFYLGFMYLGLLFGSHFEFSYNHNDHVHQTVKSALLNFHYGIFLFVTFYAGVCYGFLLYFVNWFIDSLGGTAIVMGTATACKSIMDVLGFFLAGRIIDVLGHLNTVTVSLIAYIGAFVSYSYLTEPWYAVPIEVLHAGAYALVWSASVSYLNKAAPAGSSATVQGILQGVYWGLGTGGGTIVGGYVSHVFGFRSTFRGFAVVTGVILAVFLTTQLISKYSDLPQEDGNEEIVDEEGDDDDEMFLSPQGPNKKSHSDIDEENWEALWQTPPDDQLAKSLQPTESAHAGDLSQSEKPSEPVKSVEPSNSTQPVESAEPADHPGDLENINQQELPERSEDTTKLIDRELVTEN</sequence>
<keyword evidence="4 7" id="KW-1133">Transmembrane helix</keyword>
<evidence type="ECO:0000256" key="1">
    <source>
        <dbReference type="ARBA" id="ARBA00004141"/>
    </source>
</evidence>
<evidence type="ECO:0000256" key="7">
    <source>
        <dbReference type="SAM" id="Phobius"/>
    </source>
</evidence>
<accession>A0A7D9EXB7</accession>
<reference evidence="8" key="1">
    <citation type="submission" date="2020-04" db="EMBL/GenBank/DDBJ databases">
        <authorList>
            <person name="Alioto T."/>
            <person name="Alioto T."/>
            <person name="Gomez Garrido J."/>
        </authorList>
    </citation>
    <scope>NUCLEOTIDE SEQUENCE</scope>
    <source>
        <strain evidence="8">A484AB</strain>
    </source>
</reference>
<feature type="transmembrane region" description="Helical" evidence="7">
    <location>
        <begin position="452"/>
        <end position="472"/>
    </location>
</feature>
<feature type="transmembrane region" description="Helical" evidence="7">
    <location>
        <begin position="323"/>
        <end position="346"/>
    </location>
</feature>
<evidence type="ECO:0000256" key="3">
    <source>
        <dbReference type="ARBA" id="ARBA00022692"/>
    </source>
</evidence>
<keyword evidence="3 7" id="KW-0812">Transmembrane</keyword>
<dbReference type="InterPro" id="IPR036259">
    <property type="entry name" value="MFS_trans_sf"/>
</dbReference>
<feature type="transmembrane region" description="Helical" evidence="7">
    <location>
        <begin position="484"/>
        <end position="502"/>
    </location>
</feature>
<feature type="compositionally biased region" description="Basic and acidic residues" evidence="6">
    <location>
        <begin position="617"/>
        <end position="636"/>
    </location>
</feature>
<evidence type="ECO:0000256" key="2">
    <source>
        <dbReference type="ARBA" id="ARBA00005241"/>
    </source>
</evidence>
<dbReference type="EMBL" id="CACRXK020011011">
    <property type="protein sequence ID" value="CAB4020545.1"/>
    <property type="molecule type" value="Genomic_DNA"/>
</dbReference>
<dbReference type="CDD" id="cd17335">
    <property type="entry name" value="MFS_MFSD6"/>
    <property type="match status" value="1"/>
</dbReference>
<evidence type="ECO:0000256" key="5">
    <source>
        <dbReference type="ARBA" id="ARBA00023136"/>
    </source>
</evidence>
<comment type="caution">
    <text evidence="8">The sequence shown here is derived from an EMBL/GenBank/DDBJ whole genome shotgun (WGS) entry which is preliminary data.</text>
</comment>
<keyword evidence="9" id="KW-1185">Reference proteome</keyword>
<comment type="subcellular location">
    <subcellularLocation>
        <location evidence="1">Membrane</location>
        <topology evidence="1">Multi-pass membrane protein</topology>
    </subcellularLocation>
</comment>
<dbReference type="OrthoDB" id="515887at2759"/>
<evidence type="ECO:0000256" key="4">
    <source>
        <dbReference type="ARBA" id="ARBA00022989"/>
    </source>
</evidence>
<feature type="region of interest" description="Disordered" evidence="6">
    <location>
        <begin position="511"/>
        <end position="636"/>
    </location>
</feature>
<name>A0A7D9EXB7_PARCT</name>
<dbReference type="Gene3D" id="1.20.1250.20">
    <property type="entry name" value="MFS general substrate transporter like domains"/>
    <property type="match status" value="2"/>
</dbReference>
<proteinExistence type="inferred from homology"/>
<feature type="transmembrane region" description="Helical" evidence="7">
    <location>
        <begin position="210"/>
        <end position="230"/>
    </location>
</feature>
<evidence type="ECO:0000256" key="6">
    <source>
        <dbReference type="SAM" id="MobiDB-lite"/>
    </source>
</evidence>
<dbReference type="Proteomes" id="UP001152795">
    <property type="component" value="Unassembled WGS sequence"/>
</dbReference>
<dbReference type="Pfam" id="PF12832">
    <property type="entry name" value="MFS_1_like"/>
    <property type="match status" value="1"/>
</dbReference>
<feature type="transmembrane region" description="Helical" evidence="7">
    <location>
        <begin position="77"/>
        <end position="96"/>
    </location>
</feature>
<dbReference type="AlphaFoldDB" id="A0A7D9EXB7"/>